<reference evidence="2 3" key="1">
    <citation type="submission" date="2016-09" db="EMBL/GenBank/DDBJ databases">
        <title>genome sequences of unsequenced Mycobacteria.</title>
        <authorList>
            <person name="Greninger A.L."/>
            <person name="Jerome K.R."/>
            <person name="Mcnair B."/>
            <person name="Wallis C."/>
            <person name="Fang F."/>
        </authorList>
    </citation>
    <scope>NUCLEOTIDE SEQUENCE [LARGE SCALE GENOMIC DNA]</scope>
    <source>
        <strain evidence="2 3">BM1</strain>
    </source>
</reference>
<evidence type="ECO:0000256" key="1">
    <source>
        <dbReference type="SAM" id="MobiDB-lite"/>
    </source>
</evidence>
<dbReference type="EMBL" id="MIJD01000364">
    <property type="protein sequence ID" value="OPE47542.1"/>
    <property type="molecule type" value="Genomic_DNA"/>
</dbReference>
<evidence type="ECO:0000313" key="2">
    <source>
        <dbReference type="EMBL" id="OPE47542.1"/>
    </source>
</evidence>
<feature type="region of interest" description="Disordered" evidence="1">
    <location>
        <begin position="67"/>
        <end position="90"/>
    </location>
</feature>
<evidence type="ECO:0000313" key="3">
    <source>
        <dbReference type="Proteomes" id="UP000191039"/>
    </source>
</evidence>
<proteinExistence type="predicted"/>
<dbReference type="Proteomes" id="UP000191039">
    <property type="component" value="Unassembled WGS sequence"/>
</dbReference>
<organism evidence="2 3">
    <name type="scientific">Mycolicibacterium diernhoferi</name>
    <dbReference type="NCBI Taxonomy" id="1801"/>
    <lineage>
        <taxon>Bacteria</taxon>
        <taxon>Bacillati</taxon>
        <taxon>Actinomycetota</taxon>
        <taxon>Actinomycetes</taxon>
        <taxon>Mycobacteriales</taxon>
        <taxon>Mycobacteriaceae</taxon>
        <taxon>Mycolicibacterium</taxon>
    </lineage>
</organism>
<comment type="caution">
    <text evidence="2">The sequence shown here is derived from an EMBL/GenBank/DDBJ whole genome shotgun (WGS) entry which is preliminary data.</text>
</comment>
<protein>
    <submittedName>
        <fullName evidence="2">Uncharacterized protein</fullName>
    </submittedName>
</protein>
<gene>
    <name evidence="2" type="ORF">BV510_24840</name>
</gene>
<sequence>DRRPGDDDTRANAVVLVNLAIDPAKVTTDLTEARAALRDGLRSGGRNRRRRRAGRRPRMRFEVRRHRRFRRQQPVPKRPSTIGPAIPILH</sequence>
<feature type="non-terminal residue" evidence="2">
    <location>
        <position position="1"/>
    </location>
</feature>
<name>A0A1T3VZU0_9MYCO</name>
<dbReference type="AlphaFoldDB" id="A0A1T3VZU0"/>
<accession>A0A1T3VZU0</accession>